<name>A0AAE6X5B8_9PAST</name>
<keyword evidence="1" id="KW-0175">Coiled coil</keyword>
<reference evidence="3 6" key="1">
    <citation type="submission" date="2016-03" db="EMBL/GenBank/DDBJ databases">
        <authorList>
            <person name="Hansen M.J."/>
            <person name="Bojesen A.M."/>
            <person name="Planet P."/>
        </authorList>
    </citation>
    <scope>NUCLEOTIDE SEQUENCE [LARGE SCALE GENOMIC DNA]</scope>
    <source>
        <strain evidence="3 6">HPA 21</strain>
    </source>
</reference>
<evidence type="ECO:0000313" key="5">
    <source>
        <dbReference type="Proteomes" id="UP000276901"/>
    </source>
</evidence>
<keyword evidence="5" id="KW-1185">Reference proteome</keyword>
<proteinExistence type="predicted"/>
<dbReference type="AlphaFoldDB" id="A0AAE6X5B8"/>
<evidence type="ECO:0000313" key="6">
    <source>
        <dbReference type="Proteomes" id="UP000502287"/>
    </source>
</evidence>
<evidence type="ECO:0000313" key="3">
    <source>
        <dbReference type="EMBL" id="QIM64164.1"/>
    </source>
</evidence>
<sequence length="160" mass="17424">MKSIKLTLFAILSAYLTACSATPEECDPTVELSVFGKAACSFSGSYDKRIEQKEKILLDEKATSKELNNIYSQIKAQQNAVNQSAAQKKAQLAKLNKSVNSLTADLKKKAAGKSGLMKQINEVEQQLKNVNNSSASEAEKQLELQKLQSKLSSLQQAIGI</sequence>
<dbReference type="Proteomes" id="UP000502287">
    <property type="component" value="Chromosome"/>
</dbReference>
<protein>
    <recommendedName>
        <fullName evidence="7">Lipoprotein</fullName>
    </recommendedName>
</protein>
<dbReference type="EMBL" id="CP015029">
    <property type="protein sequence ID" value="QIM64164.1"/>
    <property type="molecule type" value="Genomic_DNA"/>
</dbReference>
<organism evidence="3 6">
    <name type="scientific">Frederiksenia canicola</name>
    <dbReference type="NCBI Taxonomy" id="123824"/>
    <lineage>
        <taxon>Bacteria</taxon>
        <taxon>Pseudomonadati</taxon>
        <taxon>Pseudomonadota</taxon>
        <taxon>Gammaproteobacteria</taxon>
        <taxon>Pasteurellales</taxon>
        <taxon>Pasteurellaceae</taxon>
        <taxon>Frederiksenia</taxon>
    </lineage>
</organism>
<feature type="chain" id="PRO_5042108840" description="Lipoprotein" evidence="2">
    <location>
        <begin position="21"/>
        <end position="160"/>
    </location>
</feature>
<reference evidence="4 5" key="2">
    <citation type="submission" date="2018-11" db="EMBL/GenBank/DDBJ databases">
        <title>Genomic Encyclopedia of Type Strains, Phase IV (KMG-IV): sequencing the most valuable type-strain genomes for metagenomic binning, comparative biology and taxonomic classification.</title>
        <authorList>
            <person name="Goeker M."/>
        </authorList>
    </citation>
    <scope>NUCLEOTIDE SEQUENCE [LARGE SCALE GENOMIC DNA]</scope>
    <source>
        <strain evidence="4 5">DSM 25797</strain>
    </source>
</reference>
<feature type="signal peptide" evidence="2">
    <location>
        <begin position="1"/>
        <end position="20"/>
    </location>
</feature>
<evidence type="ECO:0000256" key="1">
    <source>
        <dbReference type="SAM" id="Coils"/>
    </source>
</evidence>
<gene>
    <name evidence="3" type="ORF">A4G17_01195</name>
    <name evidence="4" type="ORF">EDC49_1212</name>
</gene>
<accession>A0AAE6X5B8</accession>
<evidence type="ECO:0008006" key="7">
    <source>
        <dbReference type="Google" id="ProtNLM"/>
    </source>
</evidence>
<keyword evidence="2" id="KW-0732">Signal</keyword>
<dbReference type="EMBL" id="RKQT01000002">
    <property type="protein sequence ID" value="RPE93699.1"/>
    <property type="molecule type" value="Genomic_DNA"/>
</dbReference>
<dbReference type="Proteomes" id="UP000276901">
    <property type="component" value="Unassembled WGS sequence"/>
</dbReference>
<evidence type="ECO:0000256" key="2">
    <source>
        <dbReference type="SAM" id="SignalP"/>
    </source>
</evidence>
<feature type="coiled-coil region" evidence="1">
    <location>
        <begin position="85"/>
        <end position="157"/>
    </location>
</feature>
<dbReference type="RefSeq" id="WP_123956856.1">
    <property type="nucleotide sequence ID" value="NZ_CP015029.1"/>
</dbReference>
<dbReference type="KEGG" id="fcl:A4G17_01195"/>
<evidence type="ECO:0000313" key="4">
    <source>
        <dbReference type="EMBL" id="RPE93699.1"/>
    </source>
</evidence>